<dbReference type="AlphaFoldDB" id="A0AAV5MNW3"/>
<evidence type="ECO:0000256" key="1">
    <source>
        <dbReference type="SAM" id="Phobius"/>
    </source>
</evidence>
<name>A0AAV5MNW3_9ROSI</name>
<reference evidence="2 3" key="1">
    <citation type="journal article" date="2021" name="Commun. Biol.">
        <title>The genome of Shorea leprosula (Dipterocarpaceae) highlights the ecological relevance of drought in aseasonal tropical rainforests.</title>
        <authorList>
            <person name="Ng K.K.S."/>
            <person name="Kobayashi M.J."/>
            <person name="Fawcett J.A."/>
            <person name="Hatakeyama M."/>
            <person name="Paape T."/>
            <person name="Ng C.H."/>
            <person name="Ang C.C."/>
            <person name="Tnah L.H."/>
            <person name="Lee C.T."/>
            <person name="Nishiyama T."/>
            <person name="Sese J."/>
            <person name="O'Brien M.J."/>
            <person name="Copetti D."/>
            <person name="Mohd Noor M.I."/>
            <person name="Ong R.C."/>
            <person name="Putra M."/>
            <person name="Sireger I.Z."/>
            <person name="Indrioko S."/>
            <person name="Kosugi Y."/>
            <person name="Izuno A."/>
            <person name="Isagi Y."/>
            <person name="Lee S.L."/>
            <person name="Shimizu K.K."/>
        </authorList>
    </citation>
    <scope>NUCLEOTIDE SEQUENCE [LARGE SCALE GENOMIC DNA]</scope>
    <source>
        <strain evidence="2">214</strain>
    </source>
</reference>
<dbReference type="EMBL" id="BPVZ01000460">
    <property type="protein sequence ID" value="GKV51240.1"/>
    <property type="molecule type" value="Genomic_DNA"/>
</dbReference>
<feature type="transmembrane region" description="Helical" evidence="1">
    <location>
        <begin position="421"/>
        <end position="442"/>
    </location>
</feature>
<keyword evidence="3" id="KW-1185">Reference proteome</keyword>
<keyword evidence="1" id="KW-0812">Transmembrane</keyword>
<accession>A0AAV5MNW3</accession>
<dbReference type="InterPro" id="IPR004158">
    <property type="entry name" value="DUF247_pln"/>
</dbReference>
<comment type="caution">
    <text evidence="2">The sequence shown here is derived from an EMBL/GenBank/DDBJ whole genome shotgun (WGS) entry which is preliminary data.</text>
</comment>
<dbReference type="PANTHER" id="PTHR31170">
    <property type="entry name" value="BNAC04G53230D PROTEIN"/>
    <property type="match status" value="1"/>
</dbReference>
<gene>
    <name evidence="2" type="ORF">SLEP1_g57907</name>
</gene>
<dbReference type="Pfam" id="PF03140">
    <property type="entry name" value="DUF247"/>
    <property type="match status" value="1"/>
</dbReference>
<evidence type="ECO:0000313" key="2">
    <source>
        <dbReference type="EMBL" id="GKV51240.1"/>
    </source>
</evidence>
<keyword evidence="1" id="KW-0472">Membrane</keyword>
<protein>
    <submittedName>
        <fullName evidence="2">Uncharacterized protein</fullName>
    </submittedName>
</protein>
<organism evidence="2 3">
    <name type="scientific">Rubroshorea leprosula</name>
    <dbReference type="NCBI Taxonomy" id="152421"/>
    <lineage>
        <taxon>Eukaryota</taxon>
        <taxon>Viridiplantae</taxon>
        <taxon>Streptophyta</taxon>
        <taxon>Embryophyta</taxon>
        <taxon>Tracheophyta</taxon>
        <taxon>Spermatophyta</taxon>
        <taxon>Magnoliopsida</taxon>
        <taxon>eudicotyledons</taxon>
        <taxon>Gunneridae</taxon>
        <taxon>Pentapetalae</taxon>
        <taxon>rosids</taxon>
        <taxon>malvids</taxon>
        <taxon>Malvales</taxon>
        <taxon>Dipterocarpaceae</taxon>
        <taxon>Rubroshorea</taxon>
    </lineage>
</organism>
<keyword evidence="1" id="KW-1133">Transmembrane helix</keyword>
<sequence>MEDERGATHYLSILIDEELSSSPMCFKVPNLLRQTNEKAYEPQIISIGPYHHGKDHLKGMEVHKRHCLKRLLQRRGEPVVHRCLMALKDKKEEIRGCYAGPLHNIRENALVEMMLLDGCFIIELIRENQTQTQKIDVDFRNFNRFSLKRDLLLVENQLPFFVLKELLPMTGEPNQENVQDFILMALRFFSRVMPGYGIGIKPSLVIDDQNIKNLLGLVHGSWVPSLEARLNYSKNRASYRGWNFKHSATELHEAGIKFKFKKMDNVKSMIDIKCENDVARIIFKEMDNEKGFFDIKFENGVLWIPTIKMYAYTDSILRNFIAHEQCHNNYPRYVTDYVTFMDCLINTRKDVELLRHSGIIVNNGLGDDEVVATTFNRLCDSIVFSGKNFYSEIFINVGNYCDRKWNLWMANLKHKYFNTPWALISFLAAVSLLMLAAVQTIYSHLSYYKR</sequence>
<evidence type="ECO:0000313" key="3">
    <source>
        <dbReference type="Proteomes" id="UP001054252"/>
    </source>
</evidence>
<dbReference type="Proteomes" id="UP001054252">
    <property type="component" value="Unassembled WGS sequence"/>
</dbReference>
<dbReference type="PANTHER" id="PTHR31170:SF25">
    <property type="entry name" value="BNAA09G04570D PROTEIN"/>
    <property type="match status" value="1"/>
</dbReference>
<proteinExistence type="predicted"/>